<dbReference type="PANTHER" id="PTHR28304:SF2">
    <property type="entry name" value="PEROXISOMAL MEMBRANE PROTEIN PEX29"/>
    <property type="match status" value="1"/>
</dbReference>
<dbReference type="InterPro" id="IPR010482">
    <property type="entry name" value="TECPR1-like_DysF"/>
</dbReference>
<dbReference type="EMBL" id="KV722723">
    <property type="protein sequence ID" value="OCH84108.1"/>
    <property type="molecule type" value="Genomic_DNA"/>
</dbReference>
<dbReference type="Pfam" id="PF06398">
    <property type="entry name" value="Pex24p"/>
    <property type="match status" value="1"/>
</dbReference>
<protein>
    <recommendedName>
        <fullName evidence="7">Peroxin/Ferlin domain-containing protein</fullName>
    </recommendedName>
</protein>
<dbReference type="GO" id="GO:0005778">
    <property type="term" value="C:peroxisomal membrane"/>
    <property type="evidence" value="ECO:0007669"/>
    <property type="project" value="TreeGrafter"/>
</dbReference>
<proteinExistence type="predicted"/>
<dbReference type="AlphaFoldDB" id="A0A8E2AGL8"/>
<dbReference type="Proteomes" id="UP000250043">
    <property type="component" value="Unassembled WGS sequence"/>
</dbReference>
<organism evidence="8 9">
    <name type="scientific">Obba rivulosa</name>
    <dbReference type="NCBI Taxonomy" id="1052685"/>
    <lineage>
        <taxon>Eukaryota</taxon>
        <taxon>Fungi</taxon>
        <taxon>Dikarya</taxon>
        <taxon>Basidiomycota</taxon>
        <taxon>Agaricomycotina</taxon>
        <taxon>Agaricomycetes</taxon>
        <taxon>Polyporales</taxon>
        <taxon>Gelatoporiaceae</taxon>
        <taxon>Obba</taxon>
    </lineage>
</organism>
<sequence>MATLDYVDVPPCATRLQTNVPIEDIRPTPKIVTPLPRPERSHTRSASLPSNLSPTSPTKVAFNLPQVLLSSALQLPANAPATPRDGGKGATRLLTTRDPLSIPITTVNFRRFVSKSGPAFWLQDRLEEIVMWRKGQKYTVVWMAVYAFICYFPRTVLLLPHVVLLGILLGTHPVLRRGISPDDTICATVEPLPLPLPVQPGEGSIDWLANVQAIQNLMGAVSDAHDFVLPVVPHLTHASPYTSIILTFTLVTFLLAIPLINLLPMRMTFLTLGLSPLVFTHPFTRLTLLPALLSANRLLLRRARVRMYRTIDDDRLEDRHWHAEMREVALFENERWAAGEEGAGADAGWGKAHLRPGERKAWTRGRDGWSGVADDGSGDVSSNLTFSLAPGWLFVETEEWRPDVEGTWIDAGRADDCGWVYTDDTWLDPQPAPLEDWKKAGTMTRRRRWIRRIYYDPATTV</sequence>
<dbReference type="InterPro" id="IPR006614">
    <property type="entry name" value="Peroxin/Ferlin"/>
</dbReference>
<feature type="domain" description="Peroxin/Ferlin" evidence="7">
    <location>
        <begin position="418"/>
        <end position="456"/>
    </location>
</feature>
<evidence type="ECO:0000259" key="7">
    <source>
        <dbReference type="SMART" id="SM00694"/>
    </source>
</evidence>
<evidence type="ECO:0000256" key="1">
    <source>
        <dbReference type="ARBA" id="ARBA00004141"/>
    </source>
</evidence>
<evidence type="ECO:0000313" key="8">
    <source>
        <dbReference type="EMBL" id="OCH84108.1"/>
    </source>
</evidence>
<feature type="region of interest" description="Disordered" evidence="5">
    <location>
        <begin position="27"/>
        <end position="55"/>
    </location>
</feature>
<dbReference type="SMART" id="SM00694">
    <property type="entry name" value="DysFC"/>
    <property type="match status" value="1"/>
</dbReference>
<evidence type="ECO:0000256" key="2">
    <source>
        <dbReference type="ARBA" id="ARBA00022692"/>
    </source>
</evidence>
<evidence type="ECO:0000256" key="3">
    <source>
        <dbReference type="ARBA" id="ARBA00022989"/>
    </source>
</evidence>
<evidence type="ECO:0000256" key="4">
    <source>
        <dbReference type="ARBA" id="ARBA00023136"/>
    </source>
</evidence>
<feature type="transmembrane region" description="Helical" evidence="6">
    <location>
        <begin position="244"/>
        <end position="263"/>
    </location>
</feature>
<dbReference type="PANTHER" id="PTHR28304">
    <property type="entry name" value="PEROXISOMAL MEMBRANE PROTEIN PEX29"/>
    <property type="match status" value="1"/>
</dbReference>
<evidence type="ECO:0000313" key="9">
    <source>
        <dbReference type="Proteomes" id="UP000250043"/>
    </source>
</evidence>
<dbReference type="OrthoDB" id="74314at2759"/>
<feature type="compositionally biased region" description="Low complexity" evidence="5">
    <location>
        <begin position="45"/>
        <end position="55"/>
    </location>
</feature>
<comment type="subcellular location">
    <subcellularLocation>
        <location evidence="1">Membrane</location>
        <topology evidence="1">Multi-pass membrane protein</topology>
    </subcellularLocation>
</comment>
<evidence type="ECO:0000256" key="6">
    <source>
        <dbReference type="SAM" id="Phobius"/>
    </source>
</evidence>
<dbReference type="GO" id="GO:0007031">
    <property type="term" value="P:peroxisome organization"/>
    <property type="evidence" value="ECO:0007669"/>
    <property type="project" value="UniProtKB-ARBA"/>
</dbReference>
<keyword evidence="9" id="KW-1185">Reference proteome</keyword>
<keyword evidence="2 6" id="KW-0812">Transmembrane</keyword>
<evidence type="ECO:0000256" key="5">
    <source>
        <dbReference type="SAM" id="MobiDB-lite"/>
    </source>
</evidence>
<accession>A0A8E2AGL8</accession>
<name>A0A8E2AGL8_9APHY</name>
<dbReference type="InterPro" id="IPR052816">
    <property type="entry name" value="Peroxisomal_Membrane_PEX28-32"/>
</dbReference>
<gene>
    <name evidence="8" type="ORF">OBBRIDRAFT_764704</name>
</gene>
<keyword evidence="3 6" id="KW-1133">Transmembrane helix</keyword>
<keyword evidence="4 6" id="KW-0472">Membrane</keyword>
<reference evidence="8 9" key="1">
    <citation type="submission" date="2016-07" db="EMBL/GenBank/DDBJ databases">
        <title>Draft genome of the white-rot fungus Obba rivulosa 3A-2.</title>
        <authorList>
            <consortium name="DOE Joint Genome Institute"/>
            <person name="Miettinen O."/>
            <person name="Riley R."/>
            <person name="Acob R."/>
            <person name="Barry K."/>
            <person name="Cullen D."/>
            <person name="De Vries R."/>
            <person name="Hainaut M."/>
            <person name="Hatakka A."/>
            <person name="Henrissat B."/>
            <person name="Hilden K."/>
            <person name="Kuo R."/>
            <person name="Labutti K."/>
            <person name="Lipzen A."/>
            <person name="Makela M.R."/>
            <person name="Sandor L."/>
            <person name="Spatafora J.W."/>
            <person name="Grigoriev I.V."/>
            <person name="Hibbett D.S."/>
        </authorList>
    </citation>
    <scope>NUCLEOTIDE SEQUENCE [LARGE SCALE GENOMIC DNA]</scope>
    <source>
        <strain evidence="8 9">3A-2</strain>
    </source>
</reference>
<feature type="transmembrane region" description="Helical" evidence="6">
    <location>
        <begin position="140"/>
        <end position="169"/>
    </location>
</feature>